<evidence type="ECO:0008006" key="4">
    <source>
        <dbReference type="Google" id="ProtNLM"/>
    </source>
</evidence>
<proteinExistence type="predicted"/>
<keyword evidence="2" id="KW-1185">Reference proteome</keyword>
<dbReference type="RefSeq" id="XP_033463746.1">
    <property type="nucleotide sequence ID" value="XM_033606946.1"/>
</dbReference>
<reference evidence="3" key="3">
    <citation type="submission" date="2025-08" db="UniProtKB">
        <authorList>
            <consortium name="RefSeq"/>
        </authorList>
    </citation>
    <scope>IDENTIFICATION</scope>
    <source>
        <strain evidence="3">CBS 342.82</strain>
    </source>
</reference>
<evidence type="ECO:0000256" key="1">
    <source>
        <dbReference type="SAM" id="SignalP"/>
    </source>
</evidence>
<dbReference type="Proteomes" id="UP000504637">
    <property type="component" value="Unplaced"/>
</dbReference>
<sequence>MLSFTHICSLILAASTLTSALPVTEAAPSYAKTPKNFFLVTTTSSQRPQNNNASTLANVSATSLFDPFHQRTYYLRTIEPGYLSLPTFNLTDGVLQTLTSNYALGEGITLYNSSRVEPGVQLGLNPQPEVKGTLALKDGYLLTADGSAEGWTICTDVLSQSVLFWKGTDSSCVPTFIQAVNKPPY</sequence>
<accession>A0A6J3MFF8</accession>
<protein>
    <recommendedName>
        <fullName evidence="4">Pullulan synthetase</fullName>
    </recommendedName>
</protein>
<feature type="signal peptide" evidence="1">
    <location>
        <begin position="1"/>
        <end position="20"/>
    </location>
</feature>
<evidence type="ECO:0000313" key="2">
    <source>
        <dbReference type="Proteomes" id="UP000504637"/>
    </source>
</evidence>
<dbReference type="OrthoDB" id="5317242at2759"/>
<reference evidence="3" key="1">
    <citation type="submission" date="2020-01" db="EMBL/GenBank/DDBJ databases">
        <authorList>
            <consortium name="DOE Joint Genome Institute"/>
            <person name="Haridas S."/>
            <person name="Albert R."/>
            <person name="Binder M."/>
            <person name="Bloem J."/>
            <person name="Labutti K."/>
            <person name="Salamov A."/>
            <person name="Andreopoulos B."/>
            <person name="Baker S.E."/>
            <person name="Barry K."/>
            <person name="Bills G."/>
            <person name="Bluhm B.H."/>
            <person name="Cannon C."/>
            <person name="Castanera R."/>
            <person name="Culley D.E."/>
            <person name="Daum C."/>
            <person name="Ezra D."/>
            <person name="Gonzalez J.B."/>
            <person name="Henrissat B."/>
            <person name="Kuo A."/>
            <person name="Liang C."/>
            <person name="Lipzen A."/>
            <person name="Lutzoni F."/>
            <person name="Magnuson J."/>
            <person name="Mondo S."/>
            <person name="Nolan M."/>
            <person name="Ohm R."/>
            <person name="Pangilinan J."/>
            <person name="Park H.-J."/>
            <person name="Ramirez L."/>
            <person name="Alfaro M."/>
            <person name="Sun H."/>
            <person name="Tritt A."/>
            <person name="Yoshinaga Y."/>
            <person name="Zwiers L.-H."/>
            <person name="Turgeon B.G."/>
            <person name="Goodwin S.B."/>
            <person name="Spatafora J.W."/>
            <person name="Crous P.W."/>
            <person name="Grigoriev I.V."/>
        </authorList>
    </citation>
    <scope>NUCLEOTIDE SEQUENCE</scope>
    <source>
        <strain evidence="3">CBS 342.82</strain>
    </source>
</reference>
<gene>
    <name evidence="3" type="ORF">K489DRAFT_398958</name>
</gene>
<name>A0A6J3MFF8_9PEZI</name>
<keyword evidence="1" id="KW-0732">Signal</keyword>
<reference evidence="3" key="2">
    <citation type="submission" date="2020-04" db="EMBL/GenBank/DDBJ databases">
        <authorList>
            <consortium name="NCBI Genome Project"/>
        </authorList>
    </citation>
    <scope>NUCLEOTIDE SEQUENCE</scope>
    <source>
        <strain evidence="3">CBS 342.82</strain>
    </source>
</reference>
<dbReference type="AlphaFoldDB" id="A0A6J3MFF8"/>
<evidence type="ECO:0000313" key="3">
    <source>
        <dbReference type="RefSeq" id="XP_033463746.1"/>
    </source>
</evidence>
<organism evidence="3">
    <name type="scientific">Dissoconium aciculare CBS 342.82</name>
    <dbReference type="NCBI Taxonomy" id="1314786"/>
    <lineage>
        <taxon>Eukaryota</taxon>
        <taxon>Fungi</taxon>
        <taxon>Dikarya</taxon>
        <taxon>Ascomycota</taxon>
        <taxon>Pezizomycotina</taxon>
        <taxon>Dothideomycetes</taxon>
        <taxon>Dothideomycetidae</taxon>
        <taxon>Mycosphaerellales</taxon>
        <taxon>Dissoconiaceae</taxon>
        <taxon>Dissoconium</taxon>
    </lineage>
</organism>
<dbReference type="GeneID" id="54364746"/>
<feature type="chain" id="PRO_5026843374" description="Pullulan synthetase" evidence="1">
    <location>
        <begin position="21"/>
        <end position="185"/>
    </location>
</feature>